<dbReference type="Gene3D" id="1.20.1250.20">
    <property type="entry name" value="MFS general substrate transporter like domains"/>
    <property type="match status" value="1"/>
</dbReference>
<dbReference type="AlphaFoldDB" id="A0AAV4J2E8"/>
<comment type="caution">
    <text evidence="8">The sequence shown here is derived from an EMBL/GenBank/DDBJ whole genome shotgun (WGS) entry which is preliminary data.</text>
</comment>
<evidence type="ECO:0000313" key="8">
    <source>
        <dbReference type="EMBL" id="GFS16149.1"/>
    </source>
</evidence>
<evidence type="ECO:0000256" key="7">
    <source>
        <dbReference type="SAM" id="Phobius"/>
    </source>
</evidence>
<evidence type="ECO:0000256" key="3">
    <source>
        <dbReference type="ARBA" id="ARBA00022692"/>
    </source>
</evidence>
<evidence type="ECO:0000256" key="5">
    <source>
        <dbReference type="ARBA" id="ARBA00022989"/>
    </source>
</evidence>
<dbReference type="InterPro" id="IPR036259">
    <property type="entry name" value="MFS_trans_sf"/>
</dbReference>
<dbReference type="GO" id="GO:0015833">
    <property type="term" value="P:peptide transport"/>
    <property type="evidence" value="ECO:0007669"/>
    <property type="project" value="UniProtKB-KW"/>
</dbReference>
<organism evidence="8 9">
    <name type="scientific">Elysia marginata</name>
    <dbReference type="NCBI Taxonomy" id="1093978"/>
    <lineage>
        <taxon>Eukaryota</taxon>
        <taxon>Metazoa</taxon>
        <taxon>Spiralia</taxon>
        <taxon>Lophotrochozoa</taxon>
        <taxon>Mollusca</taxon>
        <taxon>Gastropoda</taxon>
        <taxon>Heterobranchia</taxon>
        <taxon>Euthyneura</taxon>
        <taxon>Panpulmonata</taxon>
        <taxon>Sacoglossa</taxon>
        <taxon>Placobranchoidea</taxon>
        <taxon>Plakobranchidae</taxon>
        <taxon>Elysia</taxon>
    </lineage>
</organism>
<dbReference type="GO" id="GO:0022857">
    <property type="term" value="F:transmembrane transporter activity"/>
    <property type="evidence" value="ECO:0007669"/>
    <property type="project" value="InterPro"/>
</dbReference>
<evidence type="ECO:0000256" key="1">
    <source>
        <dbReference type="ARBA" id="ARBA00004141"/>
    </source>
</evidence>
<evidence type="ECO:0000256" key="2">
    <source>
        <dbReference type="ARBA" id="ARBA00005982"/>
    </source>
</evidence>
<dbReference type="SUPFAM" id="SSF103473">
    <property type="entry name" value="MFS general substrate transporter"/>
    <property type="match status" value="1"/>
</dbReference>
<feature type="transmembrane region" description="Helical" evidence="7">
    <location>
        <begin position="42"/>
        <end position="66"/>
    </location>
</feature>
<comment type="subcellular location">
    <subcellularLocation>
        <location evidence="1">Membrane</location>
        <topology evidence="1">Multi-pass membrane protein</topology>
    </subcellularLocation>
</comment>
<keyword evidence="3 7" id="KW-0812">Transmembrane</keyword>
<reference evidence="8 9" key="1">
    <citation type="journal article" date="2021" name="Elife">
        <title>Chloroplast acquisition without the gene transfer in kleptoplastic sea slugs, Plakobranchus ocellatus.</title>
        <authorList>
            <person name="Maeda T."/>
            <person name="Takahashi S."/>
            <person name="Yoshida T."/>
            <person name="Shimamura S."/>
            <person name="Takaki Y."/>
            <person name="Nagai Y."/>
            <person name="Toyoda A."/>
            <person name="Suzuki Y."/>
            <person name="Arimoto A."/>
            <person name="Ishii H."/>
            <person name="Satoh N."/>
            <person name="Nishiyama T."/>
            <person name="Hasebe M."/>
            <person name="Maruyama T."/>
            <person name="Minagawa J."/>
            <person name="Obokata J."/>
            <person name="Shigenobu S."/>
        </authorList>
    </citation>
    <scope>NUCLEOTIDE SEQUENCE [LARGE SCALE GENOMIC DNA]</scope>
</reference>
<keyword evidence="5 7" id="KW-1133">Transmembrane helix</keyword>
<evidence type="ECO:0000256" key="4">
    <source>
        <dbReference type="ARBA" id="ARBA00022856"/>
    </source>
</evidence>
<name>A0AAV4J2E8_9GAST</name>
<feature type="transmembrane region" description="Helical" evidence="7">
    <location>
        <begin position="123"/>
        <end position="143"/>
    </location>
</feature>
<protein>
    <submittedName>
        <fullName evidence="8">Solute carrier family 15 member 4</fullName>
    </submittedName>
</protein>
<evidence type="ECO:0000313" key="9">
    <source>
        <dbReference type="Proteomes" id="UP000762676"/>
    </source>
</evidence>
<proteinExistence type="inferred from homology"/>
<keyword evidence="4" id="KW-0571">Peptide transport</keyword>
<dbReference type="PANTHER" id="PTHR11654">
    <property type="entry name" value="OLIGOPEPTIDE TRANSPORTER-RELATED"/>
    <property type="match status" value="1"/>
</dbReference>
<keyword evidence="6 7" id="KW-0472">Membrane</keyword>
<dbReference type="InterPro" id="IPR000109">
    <property type="entry name" value="POT_fam"/>
</dbReference>
<feature type="transmembrane region" description="Helical" evidence="7">
    <location>
        <begin position="78"/>
        <end position="103"/>
    </location>
</feature>
<dbReference type="GO" id="GO:0016020">
    <property type="term" value="C:membrane"/>
    <property type="evidence" value="ECO:0007669"/>
    <property type="project" value="UniProtKB-SubCell"/>
</dbReference>
<dbReference type="Proteomes" id="UP000762676">
    <property type="component" value="Unassembled WGS sequence"/>
</dbReference>
<keyword evidence="4" id="KW-0813">Transport</keyword>
<keyword evidence="9" id="KW-1185">Reference proteome</keyword>
<sequence>IGFILVAISVFVAGGVEIVRKRHLGFEQKVGDEVFYSANVSVLWQVPQFFFVGAGEAFTSISGLEFSYTQSPSYMQGAVMGLFLATNGLGSYLSSAIIAIVGVATKDDPWFPDEINEGKVENLFFLFGGLMGVFFLAFLPVAYKYKYRSHEDHDVQAVPELSWTDDRKIRDQSFESSITIL</sequence>
<comment type="similarity">
    <text evidence="2">Belongs to the major facilitator superfamily. Proton-dependent oligopeptide transporter (POT/PTR) (TC 2.A.17) family.</text>
</comment>
<gene>
    <name evidence="8" type="ORF">ElyMa_006788200</name>
</gene>
<evidence type="ECO:0000256" key="6">
    <source>
        <dbReference type="ARBA" id="ARBA00023136"/>
    </source>
</evidence>
<dbReference type="EMBL" id="BMAT01013602">
    <property type="protein sequence ID" value="GFS16149.1"/>
    <property type="molecule type" value="Genomic_DNA"/>
</dbReference>
<keyword evidence="4" id="KW-0653">Protein transport</keyword>
<accession>A0AAV4J2E8</accession>
<dbReference type="Pfam" id="PF00854">
    <property type="entry name" value="PTR2"/>
    <property type="match status" value="1"/>
</dbReference>
<feature type="non-terminal residue" evidence="8">
    <location>
        <position position="1"/>
    </location>
</feature>